<dbReference type="EMBL" id="FTMS01000003">
    <property type="protein sequence ID" value="SIQ06340.1"/>
    <property type="molecule type" value="Genomic_DNA"/>
</dbReference>
<name>A0A1N6PPN3_9SPIO</name>
<proteinExistence type="predicted"/>
<feature type="signal peptide" evidence="1">
    <location>
        <begin position="1"/>
        <end position="20"/>
    </location>
</feature>
<gene>
    <name evidence="2" type="ORF">SAMN05920897_10380</name>
</gene>
<protein>
    <recommendedName>
        <fullName evidence="4">Fibronectin type-III domain-containing protein</fullName>
    </recommendedName>
</protein>
<feature type="chain" id="PRO_5012862360" description="Fibronectin type-III domain-containing protein" evidence="1">
    <location>
        <begin position="21"/>
        <end position="509"/>
    </location>
</feature>
<dbReference type="SUPFAM" id="SSF49265">
    <property type="entry name" value="Fibronectin type III"/>
    <property type="match status" value="1"/>
</dbReference>
<keyword evidence="3" id="KW-1185">Reference proteome</keyword>
<accession>A0A1N6PPN3</accession>
<dbReference type="RefSeq" id="WP_076487861.1">
    <property type="nucleotide sequence ID" value="NZ_FTMS01000003.1"/>
</dbReference>
<dbReference type="Proteomes" id="UP000186400">
    <property type="component" value="Unassembled WGS sequence"/>
</dbReference>
<evidence type="ECO:0008006" key="4">
    <source>
        <dbReference type="Google" id="ProtNLM"/>
    </source>
</evidence>
<keyword evidence="1" id="KW-0732">Signal</keyword>
<dbReference type="OrthoDB" id="832379at2"/>
<sequence length="509" mass="55412">MTTWYKNVKVYLLCSLVCVAACSAVLSPFEKSDNDRSPTLRGGTGATGTLIITFPVGAATVLPPEVSPEDLRFDLTLTPDDPDQEELEALDLSASDISLPGIPEGTWNISLRGYFPDNTEVETFGASGEVNIIAGQIVTWTADLQAARTEDGEGSVEIELFWNPPELITGYHNDAGIPAPSLQRIISGETHAAIHIPTANIDFNPGAGTLRYHQTGPDSLLESGFYRIVIPLRRQGIPVATYRDIIHIYDGRHSEKTLDITERIGLPPSAPENLLVELGEFNPDEGSEGAWAANLSWTRTANTALGYRIYRKAEGDDQFGTALPGADSLPTNSSLYTDWIDPDSSWHYRVVAYNTYGESQGAETPELVEAGQWSYLVISSETLDTIFGTDTTVYYDLIDADVYAHQGSGWGSGTSPGNFNTWYGDGNVQLLQKDSETVQAKEGNRPQFEPGALTGLAPDKQWRILLTNWPDRGATSAFKKAALSQPFTLSEGGTITLDDNDFETWGWGS</sequence>
<reference evidence="2 3" key="1">
    <citation type="submission" date="2017-01" db="EMBL/GenBank/DDBJ databases">
        <authorList>
            <person name="Mah S.A."/>
            <person name="Swanson W.J."/>
            <person name="Moy G.W."/>
            <person name="Vacquier V.D."/>
        </authorList>
    </citation>
    <scope>NUCLEOTIDE SEQUENCE [LARGE SCALE GENOMIC DNA]</scope>
    <source>
        <strain evidence="2 3">ASpG1</strain>
    </source>
</reference>
<dbReference type="InterPro" id="IPR013783">
    <property type="entry name" value="Ig-like_fold"/>
</dbReference>
<evidence type="ECO:0000256" key="1">
    <source>
        <dbReference type="SAM" id="SignalP"/>
    </source>
</evidence>
<evidence type="ECO:0000313" key="2">
    <source>
        <dbReference type="EMBL" id="SIQ06340.1"/>
    </source>
</evidence>
<dbReference type="InterPro" id="IPR036116">
    <property type="entry name" value="FN3_sf"/>
</dbReference>
<dbReference type="Gene3D" id="2.60.40.10">
    <property type="entry name" value="Immunoglobulins"/>
    <property type="match status" value="1"/>
</dbReference>
<evidence type="ECO:0000313" key="3">
    <source>
        <dbReference type="Proteomes" id="UP000186400"/>
    </source>
</evidence>
<organism evidence="2 3">
    <name type="scientific">Alkalispirochaeta americana</name>
    <dbReference type="NCBI Taxonomy" id="159291"/>
    <lineage>
        <taxon>Bacteria</taxon>
        <taxon>Pseudomonadati</taxon>
        <taxon>Spirochaetota</taxon>
        <taxon>Spirochaetia</taxon>
        <taxon>Spirochaetales</taxon>
        <taxon>Spirochaetaceae</taxon>
        <taxon>Alkalispirochaeta</taxon>
    </lineage>
</organism>
<dbReference type="AlphaFoldDB" id="A0A1N6PPN3"/>